<comment type="caution">
    <text evidence="23">The sequence shown here is derived from an EMBL/GenBank/DDBJ whole genome shotgun (WGS) entry which is preliminary data.</text>
</comment>
<evidence type="ECO:0000313" key="24">
    <source>
        <dbReference type="Proteomes" id="UP000824998"/>
    </source>
</evidence>
<dbReference type="PANTHER" id="PTHR11139">
    <property type="entry name" value="ATAXIA TELANGIECTASIA MUTATED ATM -RELATED"/>
    <property type="match status" value="1"/>
</dbReference>
<dbReference type="InterPro" id="IPR003151">
    <property type="entry name" value="PIK-rel_kinase_FAT"/>
</dbReference>
<dbReference type="SUPFAM" id="SSF48371">
    <property type="entry name" value="ARM repeat"/>
    <property type="match status" value="1"/>
</dbReference>
<evidence type="ECO:0000256" key="18">
    <source>
        <dbReference type="ARBA" id="ARBA00030459"/>
    </source>
</evidence>
<dbReference type="Pfam" id="PF25030">
    <property type="entry name" value="M-HEAT_ATR"/>
    <property type="match status" value="1"/>
</dbReference>
<feature type="domain" description="PI3K/PI4K catalytic" evidence="20">
    <location>
        <begin position="2119"/>
        <end position="2427"/>
    </location>
</feature>
<dbReference type="PROSITE" id="PS51190">
    <property type="entry name" value="FATC"/>
    <property type="match status" value="1"/>
</dbReference>
<dbReference type="InterPro" id="IPR056802">
    <property type="entry name" value="ATR-like_M-HEAT"/>
</dbReference>
<dbReference type="InterPro" id="IPR016024">
    <property type="entry name" value="ARM-type_fold"/>
</dbReference>
<accession>A0A9P8C8Y2</accession>
<dbReference type="InterPro" id="IPR014009">
    <property type="entry name" value="PIK_FAT"/>
</dbReference>
<dbReference type="Pfam" id="PF23593">
    <property type="entry name" value="HEAT_ATR"/>
    <property type="match status" value="1"/>
</dbReference>
<evidence type="ECO:0000256" key="7">
    <source>
        <dbReference type="ARBA" id="ARBA00022679"/>
    </source>
</evidence>
<keyword evidence="12" id="KW-0156">Chromatin regulator</keyword>
<evidence type="ECO:0000256" key="16">
    <source>
        <dbReference type="ARBA" id="ARBA00025079"/>
    </source>
</evidence>
<dbReference type="InterPro" id="IPR058681">
    <property type="entry name" value="HEAT_MEC1_N"/>
</dbReference>
<dbReference type="PANTHER" id="PTHR11139:SF125">
    <property type="entry name" value="SERINE_THREONINE-PROTEIN KINASE MEC1"/>
    <property type="match status" value="1"/>
</dbReference>
<dbReference type="GO" id="GO:0005524">
    <property type="term" value="F:ATP binding"/>
    <property type="evidence" value="ECO:0007669"/>
    <property type="project" value="UniProtKB-KW"/>
</dbReference>
<dbReference type="Proteomes" id="UP000824998">
    <property type="component" value="Unassembled WGS sequence"/>
</dbReference>
<dbReference type="InterPro" id="IPR003152">
    <property type="entry name" value="FATC_dom"/>
</dbReference>
<dbReference type="InterPro" id="IPR050517">
    <property type="entry name" value="DDR_Repair_Kinase"/>
</dbReference>
<dbReference type="GO" id="GO:0000723">
    <property type="term" value="P:telomere maintenance"/>
    <property type="evidence" value="ECO:0007669"/>
    <property type="project" value="TreeGrafter"/>
</dbReference>
<keyword evidence="6" id="KW-0723">Serine/threonine-protein kinase</keyword>
<dbReference type="Pfam" id="PF08064">
    <property type="entry name" value="UME"/>
    <property type="match status" value="1"/>
</dbReference>
<dbReference type="GO" id="GO:0005634">
    <property type="term" value="C:nucleus"/>
    <property type="evidence" value="ECO:0007669"/>
    <property type="project" value="UniProtKB-SubCell"/>
</dbReference>
<dbReference type="PROSITE" id="PS51189">
    <property type="entry name" value="FAT"/>
    <property type="match status" value="1"/>
</dbReference>
<dbReference type="PROSITE" id="PS50290">
    <property type="entry name" value="PI3_4_KINASE_3"/>
    <property type="match status" value="1"/>
</dbReference>
<name>A0A9P8C8Y2_9HELO</name>
<dbReference type="SMART" id="SM01343">
    <property type="entry name" value="FATC"/>
    <property type="match status" value="1"/>
</dbReference>
<dbReference type="EC" id="2.7.11.1" evidence="4"/>
<dbReference type="InterPro" id="IPR011009">
    <property type="entry name" value="Kinase-like_dom_sf"/>
</dbReference>
<keyword evidence="11" id="KW-0067">ATP-binding</keyword>
<keyword evidence="8" id="KW-0547">Nucleotide-binding</keyword>
<dbReference type="GO" id="GO:0005694">
    <property type="term" value="C:chromosome"/>
    <property type="evidence" value="ECO:0007669"/>
    <property type="project" value="TreeGrafter"/>
</dbReference>
<evidence type="ECO:0000256" key="2">
    <source>
        <dbReference type="ARBA" id="ARBA00010769"/>
    </source>
</evidence>
<comment type="similarity">
    <text evidence="2">Belongs to the PI3/PI4-kinase family. ATM subfamily.</text>
</comment>
<evidence type="ECO:0000256" key="19">
    <source>
        <dbReference type="ARBA" id="ARBA00033001"/>
    </source>
</evidence>
<keyword evidence="24" id="KW-1185">Reference proteome</keyword>
<evidence type="ECO:0000256" key="5">
    <source>
        <dbReference type="ARBA" id="ARBA00021345"/>
    </source>
</evidence>
<evidence type="ECO:0000256" key="10">
    <source>
        <dbReference type="ARBA" id="ARBA00022777"/>
    </source>
</evidence>
<dbReference type="Pfam" id="PF00454">
    <property type="entry name" value="PI3_PI4_kinase"/>
    <property type="match status" value="1"/>
</dbReference>
<dbReference type="InterPro" id="IPR057564">
    <property type="entry name" value="HEAT_ATR"/>
</dbReference>
<gene>
    <name evidence="23" type="ORF">BJ875DRAFT_108280</name>
</gene>
<dbReference type="SMART" id="SM00802">
    <property type="entry name" value="UME"/>
    <property type="match status" value="1"/>
</dbReference>
<dbReference type="Gene3D" id="3.30.1010.10">
    <property type="entry name" value="Phosphatidylinositol 3-kinase Catalytic Subunit, Chain A, domain 4"/>
    <property type="match status" value="1"/>
</dbReference>
<evidence type="ECO:0000256" key="17">
    <source>
        <dbReference type="ARBA" id="ARBA00029679"/>
    </source>
</evidence>
<dbReference type="Gene3D" id="1.10.1070.11">
    <property type="entry name" value="Phosphatidylinositol 3-/4-kinase, catalytic domain"/>
    <property type="match status" value="1"/>
</dbReference>
<feature type="domain" description="FAT" evidence="21">
    <location>
        <begin position="1432"/>
        <end position="2004"/>
    </location>
</feature>
<keyword evidence="15" id="KW-0469">Meiosis</keyword>
<dbReference type="FunFam" id="1.10.1070.11:FF:000031">
    <property type="entry name" value="Phosphatidyl inositol 3-kinase"/>
    <property type="match status" value="1"/>
</dbReference>
<keyword evidence="13" id="KW-0234">DNA repair</keyword>
<evidence type="ECO:0000256" key="8">
    <source>
        <dbReference type="ARBA" id="ARBA00022741"/>
    </source>
</evidence>
<dbReference type="Pfam" id="PF02259">
    <property type="entry name" value="FAT"/>
    <property type="match status" value="1"/>
</dbReference>
<keyword evidence="7" id="KW-0808">Transferase</keyword>
<evidence type="ECO:0000256" key="4">
    <source>
        <dbReference type="ARBA" id="ARBA00012513"/>
    </source>
</evidence>
<reference evidence="23" key="1">
    <citation type="journal article" date="2021" name="IMA Fungus">
        <title>Genomic characterization of three marine fungi, including Emericellopsis atlantica sp. nov. with signatures of a generalist lifestyle and marine biomass degradation.</title>
        <authorList>
            <person name="Hagestad O.C."/>
            <person name="Hou L."/>
            <person name="Andersen J.H."/>
            <person name="Hansen E.H."/>
            <person name="Altermark B."/>
            <person name="Li C."/>
            <person name="Kuhnert E."/>
            <person name="Cox R.J."/>
            <person name="Crous P.W."/>
            <person name="Spatafora J.W."/>
            <person name="Lail K."/>
            <person name="Amirebrahimi M."/>
            <person name="Lipzen A."/>
            <person name="Pangilinan J."/>
            <person name="Andreopoulos W."/>
            <person name="Hayes R.D."/>
            <person name="Ng V."/>
            <person name="Grigoriev I.V."/>
            <person name="Jackson S.A."/>
            <person name="Sutton T.D.S."/>
            <person name="Dobson A.D.W."/>
            <person name="Rama T."/>
        </authorList>
    </citation>
    <scope>NUCLEOTIDE SEQUENCE</scope>
    <source>
        <strain evidence="23">TRa018bII</strain>
    </source>
</reference>
<evidence type="ECO:0000256" key="6">
    <source>
        <dbReference type="ARBA" id="ARBA00022527"/>
    </source>
</evidence>
<evidence type="ECO:0000259" key="22">
    <source>
        <dbReference type="PROSITE" id="PS51190"/>
    </source>
</evidence>
<dbReference type="FunFam" id="3.30.1010.10:FF:000017">
    <property type="entry name" value="Inositol kinase kinase (UvsB)"/>
    <property type="match status" value="1"/>
</dbReference>
<proteinExistence type="inferred from homology"/>
<evidence type="ECO:0000259" key="20">
    <source>
        <dbReference type="PROSITE" id="PS50290"/>
    </source>
</evidence>
<evidence type="ECO:0000256" key="15">
    <source>
        <dbReference type="ARBA" id="ARBA00023254"/>
    </source>
</evidence>
<dbReference type="GO" id="GO:0000077">
    <property type="term" value="P:DNA damage checkpoint signaling"/>
    <property type="evidence" value="ECO:0007669"/>
    <property type="project" value="TreeGrafter"/>
</dbReference>
<dbReference type="InterPro" id="IPR000403">
    <property type="entry name" value="PI3/4_kinase_cat_dom"/>
</dbReference>
<dbReference type="InterPro" id="IPR036940">
    <property type="entry name" value="PI3/4_kinase_cat_sf"/>
</dbReference>
<comment type="subunit">
    <text evidence="3">Associates with DNA double-strand breaks.</text>
</comment>
<evidence type="ECO:0000256" key="11">
    <source>
        <dbReference type="ARBA" id="ARBA00022840"/>
    </source>
</evidence>
<organism evidence="23 24">
    <name type="scientific">Amylocarpus encephaloides</name>
    <dbReference type="NCBI Taxonomy" id="45428"/>
    <lineage>
        <taxon>Eukaryota</taxon>
        <taxon>Fungi</taxon>
        <taxon>Dikarya</taxon>
        <taxon>Ascomycota</taxon>
        <taxon>Pezizomycotina</taxon>
        <taxon>Leotiomycetes</taxon>
        <taxon>Helotiales</taxon>
        <taxon>Helotiales incertae sedis</taxon>
        <taxon>Amylocarpus</taxon>
    </lineage>
</organism>
<comment type="function">
    <text evidence="16">Serine/threonine protein kinase which activates checkpoint signaling upon genotoxic stresses such as ionizing radiation (IR), ultraviolet light (UV), or DNA replication stalling, thereby acting as a DNA damage sensor. Recognizes the substrate consensus sequence [ST]-Q. Phosphorylates histone H2A to form H2AS128ph (gamma-H2A) at sites of DNA damage, involved in the regulation of DNA damage response mechanism. Required for the control of telomere length and genome stability.</text>
</comment>
<evidence type="ECO:0000256" key="1">
    <source>
        <dbReference type="ARBA" id="ARBA00004123"/>
    </source>
</evidence>
<evidence type="ECO:0000259" key="21">
    <source>
        <dbReference type="PROSITE" id="PS51189"/>
    </source>
</evidence>
<keyword evidence="14" id="KW-0539">Nucleus</keyword>
<dbReference type="GO" id="GO:0004674">
    <property type="term" value="F:protein serine/threonine kinase activity"/>
    <property type="evidence" value="ECO:0007669"/>
    <property type="project" value="UniProtKB-KW"/>
</dbReference>
<dbReference type="EMBL" id="MU251378">
    <property type="protein sequence ID" value="KAG9237915.1"/>
    <property type="molecule type" value="Genomic_DNA"/>
</dbReference>
<evidence type="ECO:0000313" key="23">
    <source>
        <dbReference type="EMBL" id="KAG9237915.1"/>
    </source>
</evidence>
<comment type="subcellular location">
    <subcellularLocation>
        <location evidence="1">Nucleus</location>
    </subcellularLocation>
</comment>
<evidence type="ECO:0000256" key="14">
    <source>
        <dbReference type="ARBA" id="ARBA00023242"/>
    </source>
</evidence>
<keyword evidence="9" id="KW-0227">DNA damage</keyword>
<evidence type="ECO:0000256" key="13">
    <source>
        <dbReference type="ARBA" id="ARBA00023204"/>
    </source>
</evidence>
<dbReference type="SUPFAM" id="SSF56112">
    <property type="entry name" value="Protein kinase-like (PK-like)"/>
    <property type="match status" value="1"/>
</dbReference>
<dbReference type="InterPro" id="IPR012993">
    <property type="entry name" value="UME"/>
</dbReference>
<protein>
    <recommendedName>
        <fullName evidence="5">Serine/threonine-protein kinase MEC1</fullName>
        <ecNumber evidence="4">2.7.11.1</ecNumber>
    </recommendedName>
    <alternativeName>
        <fullName evidence="19">ATR homolog</fullName>
    </alternativeName>
    <alternativeName>
        <fullName evidence="18">DNA-damage checkpoint kinase MEC1</fullName>
    </alternativeName>
    <alternativeName>
        <fullName evidence="17">Mitosis entry checkpoint protein 1</fullName>
    </alternativeName>
</protein>
<dbReference type="GO" id="GO:0006281">
    <property type="term" value="P:DNA repair"/>
    <property type="evidence" value="ECO:0007669"/>
    <property type="project" value="UniProtKB-KW"/>
</dbReference>
<keyword evidence="10 23" id="KW-0418">Kinase</keyword>
<evidence type="ECO:0000256" key="3">
    <source>
        <dbReference type="ARBA" id="ARBA00011370"/>
    </source>
</evidence>
<dbReference type="CDD" id="cd00892">
    <property type="entry name" value="PIKKc_ATR"/>
    <property type="match status" value="1"/>
</dbReference>
<dbReference type="Pfam" id="PF02260">
    <property type="entry name" value="FATC"/>
    <property type="match status" value="1"/>
</dbReference>
<dbReference type="SMART" id="SM00146">
    <property type="entry name" value="PI3Kc"/>
    <property type="match status" value="1"/>
</dbReference>
<feature type="domain" description="FATC" evidence="22">
    <location>
        <begin position="2421"/>
        <end position="2453"/>
    </location>
</feature>
<dbReference type="Pfam" id="PF25385">
    <property type="entry name" value="HEAT_MEC1_N"/>
    <property type="match status" value="1"/>
</dbReference>
<evidence type="ECO:0000256" key="12">
    <source>
        <dbReference type="ARBA" id="ARBA00022853"/>
    </source>
</evidence>
<evidence type="ECO:0000256" key="9">
    <source>
        <dbReference type="ARBA" id="ARBA00022763"/>
    </source>
</evidence>
<sequence length="2453" mass="276976">MMALSLRNGVSNGVTNGDAMEISIGGFDAPPSTMAAHLISNLTTTNRPSREPEQDDLKRLMSEISERENSLHELTDVKPVLEHKHKLIYVFTRAVLERLNNDDPFVNVDQLISQASEALDIFMSTIKETPAVLDYVLPPEAVLQARGREPLWAWLFPKVLSLLGRRGCDKLTQKIDIFFYVCFQSISRSPKLWNLSSSFFSYLKECILMILGNLKNPAIIPRGKMSEIVLLSETTENLMSLLEFGSLCTYSIRDIGHAFWHAQHLLDILVRVSIEAAISYDATPAFQNYLAWILDSFFFLQEVQKRWATNPWLQEVCRGSNASMFCVIQSLLSGLQVSLTDAITRKGFLILSILWADILDRPKQDLSDSLRAELCRSLLQISIICRQHNVPYIAVSLHLLPAICLSLEDGAPNKMEEDLQNAAMVLCEACHTRSSTTPELVALNSYDCVELNAVFVNLGIEKLRERDALDGPPSKRRKVRKIDDPFTEIVGDLYALLGAQKASDFAGLSQIAEACFSSLNDDDRCLAIECMSRVPCAAYGTLIVTRNIDGSIRDATCSQCEESDQGHPIKPTESSFHDVSGEVIETFSILIKSPPFLESRRARVIAMLALRKFTVHFEDSNFINLEVSALGQWCLQSLRSSIRELRIAAGRTLVGFLRNVGLQDELRRRNRFNVLELLTAFSENESVHLQETCVLAWSQVGRISSDEELNIVLLQLVKYLGHSNPVISGVAFNEILKLAKSNGGTVERLLTPYWNTVAIEVVQDLLVRPQATQLMADLLRISVSEFLVLTQSHTLPWLVYLGKPDLIKRIAHARKDKQAWLACMETSNMVVILAFLLIQNVKDMENYVMSRLMAVSSQFKGSDFTELMRIDPGAQSFHLLKAAADADESKKSRVYFALHFLAKHAHAAGDGNHAKKNIVGKFLEQHILGLVARLSEVVNDSRDEQPMKEKDRCIKTFEELVKAAKTHTRIARPQICACLQSALAVEELQASSFSAWRAMLMNLEDDDVEAMMESTFSTIIQSWQSFTEPLKRQAEETLQYLLKNRARLIRNTIVKLPSLAQIPELADVEHQISKWRQPTDISNGFHIFSRRLTHENSGVVVQALFELKEYLQVNQSFLQASGVSEQPDTIVSLLVRSILDTCVRFNGSHDNIATMSAECLGLIGCLDSNRVESVREHRDMVVVSNFEDSDETTDFVLFLLEEVIVKAFLSATDSVLQGFLSYVMQELLLKCDFKEHCAKKSDHRVYHKWCALPLNVRNTLTPFLTSKYSLLEREIPKYTYPIFSPESMVSDKIYYLWLRAFVLDLLQKSLNFNSSLIFPPLSRAIRIKDISIASFLLPYVALHVTVLGTDQQRQEIGGELLRVLMYAAEADSKIRREDLKLCIETVFRVLDYLSRWSQEKQAKYSRSGEVPAEAAIEVERVQSILDMMPPETVSQRAVECKSYFRALFYWEQHIRNVCQRENKVPSETQLLERLQDIYTQIDEPDGIEGISAHLHVLDIEQQILGHRKAGRWTAAQSWYEIKLAEVPHDVDVQVNLLTCLKESGQHDVLLNHVESMRNVATTSPRLLPFATEAAWATGRWLALKKYTSMAPMDMTEDFNVRVGQALLALYAKDNTLFQNTIQATRHQIACSLSLPTTASLGGCHDTMLKLHALTELEMIAGTETGVEFNRPQVLASLNRRLEAIGAYLNDKQYLLGIRRAAMQVSGSSFTNGDIASAWLTSARLARKGNATHQSFNAVLHASQLKDDSATIEHARLLWKEGHHRKAIQNLEGAINSGAFISHNRSVDMASFTGVDSADQQNFLTARAHLLLAKWLDSAGQTHSGKLREQYQHAAKTFSSWEKGHYYLGRHYNKLLESDKDLAPEQQSDKCLSGDTSRLVIENYLRSLSYGTKYLYQTLPRIITLWLDLGTQIVQPVDPRHGVSKESMANITNLRKGALQSIHSRFNKYVAKMPAYMFYTALPQIVARIAHPNPDVYEYLQRIIHKVVFAHPQQALWSLLAVCSSTQEDRRARGLKIMQNLRLAGTKKSEPGTMDIKAMMKSGERLAHQLQLACNSGDFHGNRTTTASLSRDLGINQKSCLPSPMAVPVERVLTATLPTLTDNLKNHKAFSRDIVTIDSFSDKVLVLSSLQKPRKLVAHGSDGREYGLMCKPKDDLRKDQRLMEFNSMINRALKRDAEASRRQLYIKTYAVTPLNEECGLIEWVEGLKTLRDILLVLYKSRGIPINYREIEDLCNMAITSKEKLPLFTQKVLGQFPPVFHLWFVKQFPEPSAWFTARLRYSRSCAVMSMVGTILGLGDRHGENILFEEGNGGTFHVDFNCLFEKGLTFAKPERVPFRLTHNMVDAMGMYGYEGPFRKSSELTLQLLRQHQDTLMTILEAFVYDPTLDLVKKTDKRKREGQTAQGVLDTIQRKVKGLLPGESVPLGVEGQVDYLIEQATNEMYLAGMYIGWCSFF</sequence>
<dbReference type="OrthoDB" id="381190at2759"/>